<feature type="transmembrane region" description="Helical" evidence="3">
    <location>
        <begin position="46"/>
        <end position="66"/>
    </location>
</feature>
<gene>
    <name evidence="5" type="ORF">ELQ35_02430</name>
</gene>
<keyword evidence="3" id="KW-0812">Transmembrane</keyword>
<dbReference type="SUPFAM" id="SSF53187">
    <property type="entry name" value="Zn-dependent exopeptidases"/>
    <property type="match status" value="1"/>
</dbReference>
<keyword evidence="1" id="KW-0378">Hydrolase</keyword>
<dbReference type="GO" id="GO:0009253">
    <property type="term" value="P:peptidoglycan catabolic process"/>
    <property type="evidence" value="ECO:0007669"/>
    <property type="project" value="InterPro"/>
</dbReference>
<evidence type="ECO:0000313" key="5">
    <source>
        <dbReference type="EMBL" id="RUQ32068.1"/>
    </source>
</evidence>
<keyword evidence="3" id="KW-1133">Transmembrane helix</keyword>
<dbReference type="PANTHER" id="PTHR30404:SF0">
    <property type="entry name" value="N-ACETYLMURAMOYL-L-ALANINE AMIDASE AMIC"/>
    <property type="match status" value="1"/>
</dbReference>
<dbReference type="Proteomes" id="UP000267430">
    <property type="component" value="Unassembled WGS sequence"/>
</dbReference>
<dbReference type="GO" id="GO:0030288">
    <property type="term" value="C:outer membrane-bounded periplasmic space"/>
    <property type="evidence" value="ECO:0007669"/>
    <property type="project" value="TreeGrafter"/>
</dbReference>
<dbReference type="Pfam" id="PF01520">
    <property type="entry name" value="Amidase_3"/>
    <property type="match status" value="1"/>
</dbReference>
<dbReference type="SMART" id="SM00287">
    <property type="entry name" value="SH3b"/>
    <property type="match status" value="3"/>
</dbReference>
<name>A0A3S1BB80_9BACI</name>
<dbReference type="SUPFAM" id="SSF50044">
    <property type="entry name" value="SH3-domain"/>
    <property type="match status" value="1"/>
</dbReference>
<keyword evidence="3" id="KW-0472">Membrane</keyword>
<dbReference type="CDD" id="cd02696">
    <property type="entry name" value="MurNAc-LAA"/>
    <property type="match status" value="1"/>
</dbReference>
<dbReference type="EMBL" id="RYZZ01000003">
    <property type="protein sequence ID" value="RUQ32068.1"/>
    <property type="molecule type" value="Genomic_DNA"/>
</dbReference>
<evidence type="ECO:0000256" key="2">
    <source>
        <dbReference type="ARBA" id="ARBA00023316"/>
    </source>
</evidence>
<feature type="domain" description="SH3b" evidence="4">
    <location>
        <begin position="72"/>
        <end position="134"/>
    </location>
</feature>
<evidence type="ECO:0000256" key="3">
    <source>
        <dbReference type="SAM" id="Phobius"/>
    </source>
</evidence>
<feature type="domain" description="SH3b" evidence="4">
    <location>
        <begin position="139"/>
        <end position="203"/>
    </location>
</feature>
<dbReference type="AlphaFoldDB" id="A0A3S1BB80"/>
<protein>
    <recommendedName>
        <fullName evidence="4">SH3b domain-containing protein</fullName>
    </recommendedName>
</protein>
<dbReference type="OrthoDB" id="9806267at2"/>
<evidence type="ECO:0000259" key="4">
    <source>
        <dbReference type="PROSITE" id="PS51781"/>
    </source>
</evidence>
<keyword evidence="2" id="KW-0961">Cell wall biogenesis/degradation</keyword>
<dbReference type="InterPro" id="IPR050695">
    <property type="entry name" value="N-acetylmuramoyl_amidase_3"/>
</dbReference>
<dbReference type="InterPro" id="IPR003646">
    <property type="entry name" value="SH3-like_bac-type"/>
</dbReference>
<dbReference type="PANTHER" id="PTHR30404">
    <property type="entry name" value="N-ACETYLMURAMOYL-L-ALANINE AMIDASE"/>
    <property type="match status" value="1"/>
</dbReference>
<dbReference type="GO" id="GO:0008745">
    <property type="term" value="F:N-acetylmuramoyl-L-alanine amidase activity"/>
    <property type="evidence" value="ECO:0007669"/>
    <property type="project" value="InterPro"/>
</dbReference>
<accession>A0A3S1BB80</accession>
<proteinExistence type="predicted"/>
<dbReference type="PROSITE" id="PS51781">
    <property type="entry name" value="SH3B"/>
    <property type="match status" value="3"/>
</dbReference>
<dbReference type="InterPro" id="IPR002508">
    <property type="entry name" value="MurNAc-LAA_cat"/>
</dbReference>
<reference evidence="5 6" key="1">
    <citation type="submission" date="2018-12" db="EMBL/GenBank/DDBJ databases">
        <title>Bacillus chawlae sp. nov., Bacillus glennii sp. nov., and Bacillus saganii sp. nov. Isolated from the Vehicle Assembly Building at Kennedy Space Center where the Viking Spacecraft were Assembled.</title>
        <authorList>
            <person name="Seuylemezian A."/>
            <person name="Vaishampayan P."/>
        </authorList>
    </citation>
    <scope>NUCLEOTIDE SEQUENCE [LARGE SCALE GENOMIC DNA]</scope>
    <source>
        <strain evidence="5 6">L5</strain>
    </source>
</reference>
<comment type="caution">
    <text evidence="5">The sequence shown here is derived from an EMBL/GenBank/DDBJ whole genome shotgun (WGS) entry which is preliminary data.</text>
</comment>
<organism evidence="5 6">
    <name type="scientific">Peribacillus cavernae</name>
    <dbReference type="NCBI Taxonomy" id="1674310"/>
    <lineage>
        <taxon>Bacteria</taxon>
        <taxon>Bacillati</taxon>
        <taxon>Bacillota</taxon>
        <taxon>Bacilli</taxon>
        <taxon>Bacillales</taxon>
        <taxon>Bacillaceae</taxon>
        <taxon>Peribacillus</taxon>
    </lineage>
</organism>
<dbReference type="Gene3D" id="3.40.630.40">
    <property type="entry name" value="Zn-dependent exopeptidases"/>
    <property type="match status" value="1"/>
</dbReference>
<evidence type="ECO:0000313" key="6">
    <source>
        <dbReference type="Proteomes" id="UP000267430"/>
    </source>
</evidence>
<dbReference type="InterPro" id="IPR036028">
    <property type="entry name" value="SH3-like_dom_sf"/>
</dbReference>
<dbReference type="Gene3D" id="2.30.30.40">
    <property type="entry name" value="SH3 Domains"/>
    <property type="match status" value="3"/>
</dbReference>
<dbReference type="GO" id="GO:0071555">
    <property type="term" value="P:cell wall organization"/>
    <property type="evidence" value="ECO:0007669"/>
    <property type="project" value="UniProtKB-KW"/>
</dbReference>
<keyword evidence="6" id="KW-1185">Reference proteome</keyword>
<feature type="domain" description="SH3b" evidence="4">
    <location>
        <begin position="219"/>
        <end position="282"/>
    </location>
</feature>
<evidence type="ECO:0000256" key="1">
    <source>
        <dbReference type="ARBA" id="ARBA00022801"/>
    </source>
</evidence>
<sequence>MAYFLDLSGLFGYRVNFRVMGKAIDVGTWELRKNSKERRHSMTRRIGTLLAAAWLVIFLFTFFAPADQVLAATHAKVNATSLNIREKPATSSKAIGNLKKGQVVTIIQQQGGWTKVPFGKKSGWVSSKYITLITLQTAAKSGYVTGSNLNLRQSASTSAKSLALLSRGTLVTIQSTVSSWYKVYVPSKKKTGWVSNKYIANKKATAETAAPAKPALTTTVTYYVTASSLYIRKEPSTSSSSITSVKKSGAVSLFEKKGTWGKVKTASGKTGWASLSYLTSKVPAKPVETELPNGVKDKVIVIDPGHGGSDAGAVGKYKTTEKAINLATANELKTLLGSAGARVVMTRVSNEGRKLDLDDRIEISHKYKADVFISIHYNSGGNATGVETYYDTKYGNETELAKCIQTEVVKQTGMRDRGVKTAGFYVVKYNKMPSVLVELGFISNPNEEKVIATTAYQQKAARGIFNGLNKYFN</sequence>
<dbReference type="Pfam" id="PF08239">
    <property type="entry name" value="SH3_3"/>
    <property type="match status" value="3"/>
</dbReference>
<dbReference type="SMART" id="SM00646">
    <property type="entry name" value="Ami_3"/>
    <property type="match status" value="1"/>
</dbReference>